<reference evidence="2 3" key="1">
    <citation type="submission" date="2018-04" db="EMBL/GenBank/DDBJ databases">
        <title>Draft genome sequence of Pseudomonas syringae pv. actinidiae biovar 3 strains isolated from kiwifruit in Kagawa prefecture.</title>
        <authorList>
            <person name="Tabuchi M."/>
            <person name="Saito M."/>
            <person name="Fujiwara S."/>
            <person name="Sasa N."/>
            <person name="Akimitsu K."/>
            <person name="Gomi K."/>
            <person name="Konishi-Sugita S."/>
            <person name="Hamano K."/>
            <person name="Kataoka I."/>
        </authorList>
    </citation>
    <scope>NUCLEOTIDE SEQUENCE [LARGE SCALE GENOMIC DNA]</scope>
    <source>
        <strain evidence="2 3">MAFF212211</strain>
    </source>
</reference>
<evidence type="ECO:0000256" key="1">
    <source>
        <dbReference type="SAM" id="Phobius"/>
    </source>
</evidence>
<evidence type="ECO:0000313" key="3">
    <source>
        <dbReference type="Proteomes" id="UP000248291"/>
    </source>
</evidence>
<keyword evidence="1" id="KW-0472">Membrane</keyword>
<accession>A0AAN4Q784</accession>
<dbReference type="AlphaFoldDB" id="A0AAN4Q784"/>
<sequence>MMSGKPIFIFISKQSPTIRGRCDSSLRSYTSINRAYNHAISKLFPALILIFRIMIFFISATLYTYSV</sequence>
<dbReference type="EMBL" id="BGKA01000154">
    <property type="protein sequence ID" value="GBH18304.1"/>
    <property type="molecule type" value="Genomic_DNA"/>
</dbReference>
<proteinExistence type="predicted"/>
<feature type="transmembrane region" description="Helical" evidence="1">
    <location>
        <begin position="43"/>
        <end position="65"/>
    </location>
</feature>
<comment type="caution">
    <text evidence="2">The sequence shown here is derived from an EMBL/GenBank/DDBJ whole genome shotgun (WGS) entry which is preliminary data.</text>
</comment>
<gene>
    <name evidence="2" type="ORF">KPSA3_04285</name>
</gene>
<name>A0AAN4Q784_PSESF</name>
<evidence type="ECO:0000313" key="2">
    <source>
        <dbReference type="EMBL" id="GBH18304.1"/>
    </source>
</evidence>
<protein>
    <submittedName>
        <fullName evidence="2">Transposase</fullName>
    </submittedName>
</protein>
<organism evidence="2 3">
    <name type="scientific">Pseudomonas syringae pv. actinidiae</name>
    <dbReference type="NCBI Taxonomy" id="103796"/>
    <lineage>
        <taxon>Bacteria</taxon>
        <taxon>Pseudomonadati</taxon>
        <taxon>Pseudomonadota</taxon>
        <taxon>Gammaproteobacteria</taxon>
        <taxon>Pseudomonadales</taxon>
        <taxon>Pseudomonadaceae</taxon>
        <taxon>Pseudomonas</taxon>
        <taxon>Pseudomonas syringae</taxon>
    </lineage>
</organism>
<keyword evidence="1" id="KW-1133">Transmembrane helix</keyword>
<keyword evidence="1" id="KW-0812">Transmembrane</keyword>
<dbReference type="Proteomes" id="UP000248291">
    <property type="component" value="Unassembled WGS sequence"/>
</dbReference>